<dbReference type="SMART" id="SM00177">
    <property type="entry name" value="ARF"/>
    <property type="match status" value="1"/>
</dbReference>
<feature type="compositionally biased region" description="Basic and acidic residues" evidence="5">
    <location>
        <begin position="265"/>
        <end position="280"/>
    </location>
</feature>
<dbReference type="InterPro" id="IPR051995">
    <property type="entry name" value="Ciliary_GTPase"/>
</dbReference>
<evidence type="ECO:0000256" key="1">
    <source>
        <dbReference type="ARBA" id="ARBA00022741"/>
    </source>
</evidence>
<dbReference type="GO" id="GO:0003924">
    <property type="term" value="F:GTPase activity"/>
    <property type="evidence" value="ECO:0007669"/>
    <property type="project" value="InterPro"/>
</dbReference>
<dbReference type="Proteomes" id="UP000663860">
    <property type="component" value="Unassembled WGS sequence"/>
</dbReference>
<dbReference type="PANTHER" id="PTHR46090">
    <property type="entry name" value="ADP-RIBOSYLATION FACTOR-LIKE PROTEIN 13B"/>
    <property type="match status" value="1"/>
</dbReference>
<gene>
    <name evidence="6" type="ORF">IZO911_LOCUS16413</name>
    <name evidence="7" type="ORF">KXQ929_LOCUS217</name>
</gene>
<evidence type="ECO:0000313" key="6">
    <source>
        <dbReference type="EMBL" id="CAF0978011.1"/>
    </source>
</evidence>
<feature type="compositionally biased region" description="Polar residues" evidence="5">
    <location>
        <begin position="424"/>
        <end position="438"/>
    </location>
</feature>
<dbReference type="NCBIfam" id="TIGR00231">
    <property type="entry name" value="small_GTP"/>
    <property type="match status" value="1"/>
</dbReference>
<accession>A0A818H8F6</accession>
<sequence>MGGTPCKGTPNSNKAISIAILGLDNAGKTTTTRVLEKAPVDSVAPTIGFSQTEITHKNEKIKLIDLGGAKTFREAWRHYYDDAYGFVYVLDSSEEDRLGENRDVLKRLLQEEKVKGKPILILANKQDKAEALDKNTILEDLKIERLVNENQTLCRVELCTAKSMNRNGKNSNIDESIRHGFDWLIKTVYENYDILHRRVDQDVQKRNEVELKAKRERQERVQRLRDEREKQEAEEDNKDKNKDDDDDDEDTIKKGFVPIGQAVKNAEKNSTEKPAKDKSNHKPTKSKSTDENLSHPPKPAPRSFSQTRTIINDENNDDQDRSRRDSTEHSPQRKESPISRPVSSNNNDNEQLNSTDDQTSIRSIPGKKKKVIGAGRHRLNNDSLPPLAPSSAASRREDLTQNKGPPVGTPRPQPLVAQWAITMQAPQSTAEKLTTIASDNELDDDNDRKKSKSSKRIVSPRSNNDNNNEYIKNNNQKKSTRHKQNTHSNDDDDNISQRSSSSRQKSRSRLSNNDQEDEINSKQYYKKNNDDDDDDDSNRRKPSSLRKIANNNSSHGSRSRNNENSDDDLR</sequence>
<feature type="binding site" evidence="3">
    <location>
        <begin position="22"/>
        <end position="29"/>
    </location>
    <ligand>
        <name>GTP</name>
        <dbReference type="ChEBI" id="CHEBI:37565"/>
    </ligand>
</feature>
<keyword evidence="4" id="KW-0479">Metal-binding</keyword>
<dbReference type="PROSITE" id="PS51417">
    <property type="entry name" value="ARF"/>
    <property type="match status" value="1"/>
</dbReference>
<name>A0A818H8F6_9BILA</name>
<feature type="region of interest" description="Disordered" evidence="5">
    <location>
        <begin position="216"/>
        <end position="570"/>
    </location>
</feature>
<dbReference type="PRINTS" id="PR00328">
    <property type="entry name" value="SAR1GTPBP"/>
</dbReference>
<dbReference type="PANTHER" id="PTHR46090:SF2">
    <property type="entry name" value="ADP-RIBOSYLATION FACTOR-LIKE PROTEIN 13B"/>
    <property type="match status" value="1"/>
</dbReference>
<dbReference type="SMART" id="SM00178">
    <property type="entry name" value="SAR"/>
    <property type="match status" value="1"/>
</dbReference>
<feature type="compositionally biased region" description="Low complexity" evidence="5">
    <location>
        <begin position="383"/>
        <end position="393"/>
    </location>
</feature>
<evidence type="ECO:0008006" key="9">
    <source>
        <dbReference type="Google" id="ProtNLM"/>
    </source>
</evidence>
<comment type="caution">
    <text evidence="7">The sequence shown here is derived from an EMBL/GenBank/DDBJ whole genome shotgun (WGS) entry which is preliminary data.</text>
</comment>
<organism evidence="7 8">
    <name type="scientific">Adineta steineri</name>
    <dbReference type="NCBI Taxonomy" id="433720"/>
    <lineage>
        <taxon>Eukaryota</taxon>
        <taxon>Metazoa</taxon>
        <taxon>Spiralia</taxon>
        <taxon>Gnathifera</taxon>
        <taxon>Rotifera</taxon>
        <taxon>Eurotatoria</taxon>
        <taxon>Bdelloidea</taxon>
        <taxon>Adinetida</taxon>
        <taxon>Adinetidae</taxon>
        <taxon>Adineta</taxon>
    </lineage>
</organism>
<feature type="binding site" evidence="3">
    <location>
        <begin position="124"/>
        <end position="127"/>
    </location>
    <ligand>
        <name>GTP</name>
        <dbReference type="ChEBI" id="CHEBI:37565"/>
    </ligand>
</feature>
<feature type="compositionally biased region" description="Low complexity" evidence="5">
    <location>
        <begin position="496"/>
        <end position="513"/>
    </location>
</feature>
<feature type="compositionally biased region" description="Basic residues" evidence="5">
    <location>
        <begin position="365"/>
        <end position="378"/>
    </location>
</feature>
<dbReference type="InterPro" id="IPR006689">
    <property type="entry name" value="Small_GTPase_ARF/SAR"/>
</dbReference>
<feature type="compositionally biased region" description="Basic and acidic residues" evidence="5">
    <location>
        <begin position="318"/>
        <end position="337"/>
    </location>
</feature>
<feature type="compositionally biased region" description="Low complexity" evidence="5">
    <location>
        <begin position="456"/>
        <end position="477"/>
    </location>
</feature>
<evidence type="ECO:0000313" key="7">
    <source>
        <dbReference type="EMBL" id="CAF3503920.1"/>
    </source>
</evidence>
<protein>
    <recommendedName>
        <fullName evidence="9">ADP-ribosylation factor-like protein 13B</fullName>
    </recommendedName>
</protein>
<feature type="binding site" evidence="3">
    <location>
        <position position="68"/>
    </location>
    <ligand>
        <name>GTP</name>
        <dbReference type="ChEBI" id="CHEBI:37565"/>
    </ligand>
</feature>
<proteinExistence type="predicted"/>
<feature type="compositionally biased region" description="Basic and acidic residues" evidence="5">
    <location>
        <begin position="560"/>
        <end position="570"/>
    </location>
</feature>
<dbReference type="AlphaFoldDB" id="A0A818H8F6"/>
<evidence type="ECO:0000256" key="4">
    <source>
        <dbReference type="PIRSR" id="PIRSR606689-2"/>
    </source>
</evidence>
<dbReference type="GO" id="GO:0046872">
    <property type="term" value="F:metal ion binding"/>
    <property type="evidence" value="ECO:0007669"/>
    <property type="project" value="UniProtKB-KW"/>
</dbReference>
<dbReference type="GO" id="GO:0097500">
    <property type="term" value="P:receptor localization to non-motile cilium"/>
    <property type="evidence" value="ECO:0007669"/>
    <property type="project" value="TreeGrafter"/>
</dbReference>
<dbReference type="GO" id="GO:1905515">
    <property type="term" value="P:non-motile cilium assembly"/>
    <property type="evidence" value="ECO:0007669"/>
    <property type="project" value="TreeGrafter"/>
</dbReference>
<dbReference type="Pfam" id="PF00025">
    <property type="entry name" value="Arf"/>
    <property type="match status" value="1"/>
</dbReference>
<keyword evidence="1 3" id="KW-0547">Nucleotide-binding</keyword>
<dbReference type="InterPro" id="IPR027417">
    <property type="entry name" value="P-loop_NTPase"/>
</dbReference>
<evidence type="ECO:0000313" key="8">
    <source>
        <dbReference type="Proteomes" id="UP000663868"/>
    </source>
</evidence>
<dbReference type="EMBL" id="CAJNOE010000147">
    <property type="protein sequence ID" value="CAF0978011.1"/>
    <property type="molecule type" value="Genomic_DNA"/>
</dbReference>
<keyword evidence="4" id="KW-0460">Magnesium</keyword>
<dbReference type="InterPro" id="IPR005225">
    <property type="entry name" value="Small_GTP-bd"/>
</dbReference>
<dbReference type="GO" id="GO:0005525">
    <property type="term" value="F:GTP binding"/>
    <property type="evidence" value="ECO:0007669"/>
    <property type="project" value="UniProtKB-KW"/>
</dbReference>
<reference evidence="7" key="1">
    <citation type="submission" date="2021-02" db="EMBL/GenBank/DDBJ databases">
        <authorList>
            <person name="Nowell W R."/>
        </authorList>
    </citation>
    <scope>NUCLEOTIDE SEQUENCE</scope>
</reference>
<dbReference type="SUPFAM" id="SSF52540">
    <property type="entry name" value="P-loop containing nucleoside triphosphate hydrolases"/>
    <property type="match status" value="1"/>
</dbReference>
<evidence type="ECO:0000256" key="2">
    <source>
        <dbReference type="ARBA" id="ARBA00023134"/>
    </source>
</evidence>
<feature type="compositionally biased region" description="Polar residues" evidence="5">
    <location>
        <begin position="341"/>
        <end position="362"/>
    </location>
</feature>
<evidence type="ECO:0000256" key="3">
    <source>
        <dbReference type="PIRSR" id="PIRSR606689-1"/>
    </source>
</evidence>
<dbReference type="GO" id="GO:0060170">
    <property type="term" value="C:ciliary membrane"/>
    <property type="evidence" value="ECO:0007669"/>
    <property type="project" value="TreeGrafter"/>
</dbReference>
<dbReference type="Proteomes" id="UP000663868">
    <property type="component" value="Unassembled WGS sequence"/>
</dbReference>
<evidence type="ECO:0000256" key="5">
    <source>
        <dbReference type="SAM" id="MobiDB-lite"/>
    </source>
</evidence>
<dbReference type="EMBL" id="CAJOBB010000005">
    <property type="protein sequence ID" value="CAF3503920.1"/>
    <property type="molecule type" value="Genomic_DNA"/>
</dbReference>
<feature type="binding site" evidence="4">
    <location>
        <position position="46"/>
    </location>
    <ligand>
        <name>Mg(2+)</name>
        <dbReference type="ChEBI" id="CHEBI:18420"/>
    </ligand>
</feature>
<keyword evidence="2 3" id="KW-0342">GTP-binding</keyword>
<feature type="compositionally biased region" description="Basic and acidic residues" evidence="5">
    <location>
        <begin position="216"/>
        <end position="243"/>
    </location>
</feature>
<feature type="binding site" evidence="4">
    <location>
        <position position="29"/>
    </location>
    <ligand>
        <name>Mg(2+)</name>
        <dbReference type="ChEBI" id="CHEBI:18420"/>
    </ligand>
</feature>
<dbReference type="Gene3D" id="3.40.50.300">
    <property type="entry name" value="P-loop containing nucleotide triphosphate hydrolases"/>
    <property type="match status" value="1"/>
</dbReference>
<dbReference type="GO" id="GO:0097730">
    <property type="term" value="C:non-motile cilium"/>
    <property type="evidence" value="ECO:0007669"/>
    <property type="project" value="TreeGrafter"/>
</dbReference>